<dbReference type="EMBL" id="LGRX02029197">
    <property type="protein sequence ID" value="KAK3247139.1"/>
    <property type="molecule type" value="Genomic_DNA"/>
</dbReference>
<reference evidence="1 2" key="1">
    <citation type="journal article" date="2015" name="Genome Biol. Evol.">
        <title>Comparative Genomics of a Bacterivorous Green Alga Reveals Evolutionary Causalities and Consequences of Phago-Mixotrophic Mode of Nutrition.</title>
        <authorList>
            <person name="Burns J.A."/>
            <person name="Paasch A."/>
            <person name="Narechania A."/>
            <person name="Kim E."/>
        </authorList>
    </citation>
    <scope>NUCLEOTIDE SEQUENCE [LARGE SCALE GENOMIC DNA]</scope>
    <source>
        <strain evidence="1 2">PLY_AMNH</strain>
    </source>
</reference>
<evidence type="ECO:0000313" key="1">
    <source>
        <dbReference type="EMBL" id="KAK3247139.1"/>
    </source>
</evidence>
<dbReference type="Proteomes" id="UP001190700">
    <property type="component" value="Unassembled WGS sequence"/>
</dbReference>
<protein>
    <submittedName>
        <fullName evidence="1">Uncharacterized protein</fullName>
    </submittedName>
</protein>
<dbReference type="AlphaFoldDB" id="A0AAE0C3E9"/>
<accession>A0AAE0C3E9</accession>
<sequence length="170" mass="18807">MKDKLITKKEAEKECGKQKEVRDAVEYCIACTCAFEDAPVNLMTDAAIKLVPDMYLNLSTRHANAVRAYNMLDERTIVLIDDNNLGLLEGLHFEASGEGNADTRARTLHELVASRPAGFAIGAVDAVPTWMRQARRVDDKAVCGYLAVVLKGKLNVFRVPNHAMRTIGIF</sequence>
<comment type="caution">
    <text evidence="1">The sequence shown here is derived from an EMBL/GenBank/DDBJ whole genome shotgun (WGS) entry which is preliminary data.</text>
</comment>
<organism evidence="1 2">
    <name type="scientific">Cymbomonas tetramitiformis</name>
    <dbReference type="NCBI Taxonomy" id="36881"/>
    <lineage>
        <taxon>Eukaryota</taxon>
        <taxon>Viridiplantae</taxon>
        <taxon>Chlorophyta</taxon>
        <taxon>Pyramimonadophyceae</taxon>
        <taxon>Pyramimonadales</taxon>
        <taxon>Pyramimonadaceae</taxon>
        <taxon>Cymbomonas</taxon>
    </lineage>
</organism>
<name>A0AAE0C3E9_9CHLO</name>
<keyword evidence="2" id="KW-1185">Reference proteome</keyword>
<gene>
    <name evidence="1" type="ORF">CYMTET_43365</name>
</gene>
<evidence type="ECO:0000313" key="2">
    <source>
        <dbReference type="Proteomes" id="UP001190700"/>
    </source>
</evidence>
<proteinExistence type="predicted"/>